<dbReference type="RefSeq" id="WP_377004478.1">
    <property type="nucleotide sequence ID" value="NZ_JBHSGG010000026.1"/>
</dbReference>
<evidence type="ECO:0000259" key="1">
    <source>
        <dbReference type="SMART" id="SM00953"/>
    </source>
</evidence>
<dbReference type="SMART" id="SM00953">
    <property type="entry name" value="RES"/>
    <property type="match status" value="1"/>
</dbReference>
<proteinExistence type="predicted"/>
<dbReference type="Pfam" id="PF08808">
    <property type="entry name" value="RES"/>
    <property type="match status" value="1"/>
</dbReference>
<evidence type="ECO:0000313" key="2">
    <source>
        <dbReference type="EMBL" id="MFC4728446.1"/>
    </source>
</evidence>
<gene>
    <name evidence="2" type="ORF">ACFO3Q_09710</name>
</gene>
<reference evidence="3" key="1">
    <citation type="journal article" date="2019" name="Int. J. Syst. Evol. Microbiol.">
        <title>The Global Catalogue of Microorganisms (GCM) 10K type strain sequencing project: providing services to taxonomists for standard genome sequencing and annotation.</title>
        <authorList>
            <consortium name="The Broad Institute Genomics Platform"/>
            <consortium name="The Broad Institute Genome Sequencing Center for Infectious Disease"/>
            <person name="Wu L."/>
            <person name="Ma J."/>
        </authorList>
    </citation>
    <scope>NUCLEOTIDE SEQUENCE [LARGE SCALE GENOMIC DNA]</scope>
    <source>
        <strain evidence="3">CGMCC 1.13574</strain>
    </source>
</reference>
<organism evidence="2 3">
    <name type="scientific">Coralloluteibacterium thermophilum</name>
    <dbReference type="NCBI Taxonomy" id="2707049"/>
    <lineage>
        <taxon>Bacteria</taxon>
        <taxon>Pseudomonadati</taxon>
        <taxon>Pseudomonadota</taxon>
        <taxon>Gammaproteobacteria</taxon>
        <taxon>Lysobacterales</taxon>
        <taxon>Lysobacteraceae</taxon>
        <taxon>Coralloluteibacterium</taxon>
    </lineage>
</organism>
<evidence type="ECO:0000313" key="3">
    <source>
        <dbReference type="Proteomes" id="UP001595892"/>
    </source>
</evidence>
<sequence length="228" mass="25162">MDATPPLTDLDWPEAWRIVASRFPPVGPFDRIADPADMEALFAVEAMTNPRLRQEIGQLDLVPRERRVAGPGTTPIMAAFTHPNPAGSRFAGGEVGVFYAARSLETAVRETMYHRARFMTATREPAMKIEMRAYRTGIRGRLHDLRGGGFEAALAPDDYGPSQALARRLRDAGSDGLVYPSVRDPGGECVAAFYPDIVARCRQGRHLIYSWDGTRMAVEYAVAALKRV</sequence>
<dbReference type="EMBL" id="JBHSGG010000026">
    <property type="protein sequence ID" value="MFC4728446.1"/>
    <property type="molecule type" value="Genomic_DNA"/>
</dbReference>
<comment type="caution">
    <text evidence="2">The sequence shown here is derived from an EMBL/GenBank/DDBJ whole genome shotgun (WGS) entry which is preliminary data.</text>
</comment>
<protein>
    <submittedName>
        <fullName evidence="2">RES family NAD+ phosphorylase</fullName>
    </submittedName>
</protein>
<name>A0ABV9NJJ0_9GAMM</name>
<feature type="domain" description="RES" evidence="1">
    <location>
        <begin position="79"/>
        <end position="204"/>
    </location>
</feature>
<keyword evidence="3" id="KW-1185">Reference proteome</keyword>
<dbReference type="Proteomes" id="UP001595892">
    <property type="component" value="Unassembled WGS sequence"/>
</dbReference>
<accession>A0ABV9NJJ0</accession>
<dbReference type="InterPro" id="IPR014914">
    <property type="entry name" value="RES_dom"/>
</dbReference>